<feature type="region of interest" description="Disordered" evidence="1">
    <location>
        <begin position="14"/>
        <end position="36"/>
    </location>
</feature>
<name>A0A285P287_NATPI</name>
<proteinExistence type="predicted"/>
<evidence type="ECO:0000313" key="2">
    <source>
        <dbReference type="EMBL" id="SNZ15854.1"/>
    </source>
</evidence>
<reference evidence="2 3" key="1">
    <citation type="submission" date="2017-09" db="EMBL/GenBank/DDBJ databases">
        <authorList>
            <person name="Ehlers B."/>
            <person name="Leendertz F.H."/>
        </authorList>
    </citation>
    <scope>NUCLEOTIDE SEQUENCE [LARGE SCALE GENOMIC DNA]</scope>
    <source>
        <strain evidence="2 3">DSM 27208</strain>
    </source>
</reference>
<dbReference type="AlphaFoldDB" id="A0A285P287"/>
<evidence type="ECO:0000313" key="3">
    <source>
        <dbReference type="Proteomes" id="UP000219453"/>
    </source>
</evidence>
<evidence type="ECO:0000256" key="1">
    <source>
        <dbReference type="SAM" id="MobiDB-lite"/>
    </source>
</evidence>
<dbReference type="EMBL" id="OBEJ01000003">
    <property type="protein sequence ID" value="SNZ15854.1"/>
    <property type="molecule type" value="Genomic_DNA"/>
</dbReference>
<gene>
    <name evidence="2" type="ORF">SAMN06269185_2620</name>
</gene>
<accession>A0A285P287</accession>
<organism evidence="2 3">
    <name type="scientific">Natronoarchaeum philippinense</name>
    <dbReference type="NCBI Taxonomy" id="558529"/>
    <lineage>
        <taxon>Archaea</taxon>
        <taxon>Methanobacteriati</taxon>
        <taxon>Methanobacteriota</taxon>
        <taxon>Stenosarchaea group</taxon>
        <taxon>Halobacteria</taxon>
        <taxon>Halobacteriales</taxon>
        <taxon>Natronoarchaeaceae</taxon>
    </lineage>
</organism>
<sequence length="36" mass="4089">MCHHQIDERADIEELLEDAEADEHVDREAAEAPADD</sequence>
<dbReference type="Proteomes" id="UP000219453">
    <property type="component" value="Unassembled WGS sequence"/>
</dbReference>
<keyword evidence="3" id="KW-1185">Reference proteome</keyword>
<protein>
    <submittedName>
        <fullName evidence="2">Uncharacterized protein</fullName>
    </submittedName>
</protein>